<accession>A0A0F9P732</accession>
<dbReference type="AlphaFoldDB" id="A0A0F9P732"/>
<name>A0A0F9P732_9ZZZZ</name>
<dbReference type="EMBL" id="LAZR01006851">
    <property type="protein sequence ID" value="KKM89237.1"/>
    <property type="molecule type" value="Genomic_DNA"/>
</dbReference>
<gene>
    <name evidence="1" type="ORF">LCGC14_1250770</name>
</gene>
<feature type="non-terminal residue" evidence="1">
    <location>
        <position position="1"/>
    </location>
</feature>
<comment type="caution">
    <text evidence="1">The sequence shown here is derived from an EMBL/GenBank/DDBJ whole genome shotgun (WGS) entry which is preliminary data.</text>
</comment>
<sequence length="185" mass="19226">ALVTIALATTATATIAARITQILTDIASGRTEAGLAPAAIILANLEFDKLVTEIGLAKTAVAEGEPLANTVTVAGGAPEFISLANADINVALGFASTGQNYLREAEADRANTNSYLNLAAGEASGVLAKVREVQVNLQEVSSELQIASSGRIMEASGLAGLERVKAKLRRSVPRKYRTSQVYTRG</sequence>
<protein>
    <submittedName>
        <fullName evidence="1">Uncharacterized protein</fullName>
    </submittedName>
</protein>
<evidence type="ECO:0000313" key="1">
    <source>
        <dbReference type="EMBL" id="KKM89237.1"/>
    </source>
</evidence>
<proteinExistence type="predicted"/>
<reference evidence="1" key="1">
    <citation type="journal article" date="2015" name="Nature">
        <title>Complex archaea that bridge the gap between prokaryotes and eukaryotes.</title>
        <authorList>
            <person name="Spang A."/>
            <person name="Saw J.H."/>
            <person name="Jorgensen S.L."/>
            <person name="Zaremba-Niedzwiedzka K."/>
            <person name="Martijn J."/>
            <person name="Lind A.E."/>
            <person name="van Eijk R."/>
            <person name="Schleper C."/>
            <person name="Guy L."/>
            <person name="Ettema T.J."/>
        </authorList>
    </citation>
    <scope>NUCLEOTIDE SEQUENCE</scope>
</reference>
<organism evidence="1">
    <name type="scientific">marine sediment metagenome</name>
    <dbReference type="NCBI Taxonomy" id="412755"/>
    <lineage>
        <taxon>unclassified sequences</taxon>
        <taxon>metagenomes</taxon>
        <taxon>ecological metagenomes</taxon>
    </lineage>
</organism>